<dbReference type="RefSeq" id="WP_034751681.1">
    <property type="nucleotide sequence ID" value="NZ_BAUT01000136.1"/>
</dbReference>
<feature type="transmembrane region" description="Helical" evidence="1">
    <location>
        <begin position="316"/>
        <end position="340"/>
    </location>
</feature>
<feature type="transmembrane region" description="Helical" evidence="1">
    <location>
        <begin position="290"/>
        <end position="310"/>
    </location>
</feature>
<dbReference type="Proteomes" id="UP000018890">
    <property type="component" value="Unassembled WGS sequence"/>
</dbReference>
<feature type="transmembrane region" description="Helical" evidence="1">
    <location>
        <begin position="95"/>
        <end position="113"/>
    </location>
</feature>
<dbReference type="Pfam" id="PF02517">
    <property type="entry name" value="Rce1-like"/>
    <property type="match status" value="1"/>
</dbReference>
<dbReference type="AlphaFoldDB" id="W4Q964"/>
<feature type="transmembrane region" description="Helical" evidence="1">
    <location>
        <begin position="66"/>
        <end position="83"/>
    </location>
</feature>
<name>W4Q964_9BACI</name>
<gene>
    <name evidence="3" type="ORF">JCM9140_4856</name>
</gene>
<keyword evidence="1" id="KW-1133">Transmembrane helix</keyword>
<dbReference type="EMBL" id="BAUT01000136">
    <property type="protein sequence ID" value="GAE28606.1"/>
    <property type="molecule type" value="Genomic_DNA"/>
</dbReference>
<feature type="transmembrane region" description="Helical" evidence="1">
    <location>
        <begin position="254"/>
        <end position="278"/>
    </location>
</feature>
<evidence type="ECO:0000313" key="4">
    <source>
        <dbReference type="Proteomes" id="UP000018890"/>
    </source>
</evidence>
<feature type="transmembrane region" description="Helical" evidence="1">
    <location>
        <begin position="37"/>
        <end position="54"/>
    </location>
</feature>
<keyword evidence="1" id="KW-0472">Membrane</keyword>
<feature type="transmembrane region" description="Helical" evidence="1">
    <location>
        <begin position="170"/>
        <end position="187"/>
    </location>
</feature>
<dbReference type="GO" id="GO:0004175">
    <property type="term" value="F:endopeptidase activity"/>
    <property type="evidence" value="ECO:0007669"/>
    <property type="project" value="UniProtKB-ARBA"/>
</dbReference>
<protein>
    <recommendedName>
        <fullName evidence="2">CAAX prenyl protease 2/Lysostaphin resistance protein A-like domain-containing protein</fullName>
    </recommendedName>
</protein>
<keyword evidence="1" id="KW-0812">Transmembrane</keyword>
<dbReference type="InterPro" id="IPR003675">
    <property type="entry name" value="Rce1/LyrA-like_dom"/>
</dbReference>
<dbReference type="OrthoDB" id="2847714at2"/>
<evidence type="ECO:0000259" key="2">
    <source>
        <dbReference type="Pfam" id="PF02517"/>
    </source>
</evidence>
<sequence length="371" mass="43693">MSSFLNPTQFRQIFFAFGILIALQLFVLSQVEIRYDEMFNLNYLTFYLLFYFFMQLIRSRKEMNSYLFLAILTFFYSLSTFLTTLTSKHMAEGDYVLFFSSIGLILVYFLAYSRNEKIPQVIMISNRSSLVGYIFFYFLLVYILVFFLSEIHASLAIMRKMTFSLMDTNVLVNLFVFVIMFLLLTFFTKQGVVEILRKSSLLSRRNFYEGGFFFLLVFCLLHLHIWFVTFRTSEPIVSIFTTGQVSVNEWLGMYIGQIFGVALQEEFTFRFVVFWSLFYLIKAKKKSIRLIISLVMTQLLFGLFHVPILGGLDYSLTGLVSTLGPYLLSGLLLSFFYLYTKNLWIPIFYMDFGTQTYRFLSHYTISIKSRT</sequence>
<dbReference type="GO" id="GO:0080120">
    <property type="term" value="P:CAAX-box protein maturation"/>
    <property type="evidence" value="ECO:0007669"/>
    <property type="project" value="UniProtKB-ARBA"/>
</dbReference>
<organism evidence="3 4">
    <name type="scientific">Halalkalibacter wakoensis JCM 9140</name>
    <dbReference type="NCBI Taxonomy" id="1236970"/>
    <lineage>
        <taxon>Bacteria</taxon>
        <taxon>Bacillati</taxon>
        <taxon>Bacillota</taxon>
        <taxon>Bacilli</taxon>
        <taxon>Bacillales</taxon>
        <taxon>Bacillaceae</taxon>
        <taxon>Halalkalibacter</taxon>
    </lineage>
</organism>
<feature type="domain" description="CAAX prenyl protease 2/Lysostaphin resistance protein A-like" evidence="2">
    <location>
        <begin position="250"/>
        <end position="348"/>
    </location>
</feature>
<feature type="transmembrane region" description="Helical" evidence="1">
    <location>
        <begin position="134"/>
        <end position="158"/>
    </location>
</feature>
<evidence type="ECO:0000256" key="1">
    <source>
        <dbReference type="SAM" id="Phobius"/>
    </source>
</evidence>
<feature type="transmembrane region" description="Helical" evidence="1">
    <location>
        <begin position="12"/>
        <end position="31"/>
    </location>
</feature>
<accession>W4Q964</accession>
<evidence type="ECO:0000313" key="3">
    <source>
        <dbReference type="EMBL" id="GAE28606.1"/>
    </source>
</evidence>
<keyword evidence="4" id="KW-1185">Reference proteome</keyword>
<reference evidence="3" key="1">
    <citation type="journal article" date="2014" name="Genome Announc.">
        <title>Draft Genome Sequences of Three Alkaliphilic Bacillus Strains, Bacillus wakoensis JCM 9140T, Bacillus akibai JCM 9157T, and Bacillus hemicellulosilyticus JCM 9152T.</title>
        <authorList>
            <person name="Yuki M."/>
            <person name="Oshima K."/>
            <person name="Suda W."/>
            <person name="Oshida Y."/>
            <person name="Kitamura K."/>
            <person name="Iida T."/>
            <person name="Hattori M."/>
            <person name="Ohkuma M."/>
        </authorList>
    </citation>
    <scope>NUCLEOTIDE SEQUENCE [LARGE SCALE GENOMIC DNA]</scope>
    <source>
        <strain evidence="3">JCM 9140</strain>
    </source>
</reference>
<proteinExistence type="predicted"/>
<comment type="caution">
    <text evidence="3">The sequence shown here is derived from an EMBL/GenBank/DDBJ whole genome shotgun (WGS) entry which is preliminary data.</text>
</comment>
<feature type="transmembrane region" description="Helical" evidence="1">
    <location>
        <begin position="207"/>
        <end position="227"/>
    </location>
</feature>